<dbReference type="EMBL" id="LGRX02033505">
    <property type="protein sequence ID" value="KAK3240965.1"/>
    <property type="molecule type" value="Genomic_DNA"/>
</dbReference>
<keyword evidence="4" id="KW-1185">Reference proteome</keyword>
<feature type="compositionally biased region" description="Polar residues" evidence="1">
    <location>
        <begin position="165"/>
        <end position="186"/>
    </location>
</feature>
<dbReference type="Proteomes" id="UP001190700">
    <property type="component" value="Unassembled WGS sequence"/>
</dbReference>
<gene>
    <name evidence="3" type="ORF">CYMTET_49233</name>
</gene>
<evidence type="ECO:0000313" key="3">
    <source>
        <dbReference type="EMBL" id="KAK3240965.1"/>
    </source>
</evidence>
<feature type="compositionally biased region" description="Polar residues" evidence="1">
    <location>
        <begin position="250"/>
        <end position="262"/>
    </location>
</feature>
<evidence type="ECO:0000256" key="2">
    <source>
        <dbReference type="SAM" id="Phobius"/>
    </source>
</evidence>
<sequence>MALDDERVKKPQSENYNLFSMGVIVFLYSFWWQFSIRTGKAIWALQPEECLGRLVSLYFAHLLDETCTKRLRLFSSEVLERAGTGLVYAIWWWWQLRPPGQVVWVYSWWEWAGRALLLAAAYLVDERWGSVSLGTKAALGSLLEQHVSSPEDDSSKLAHAPTPTAPSTSLASNSATHPSTLQTAFSPTPAGPDATHSASIPSPSITTTPTATPKPPLPNPSSSTPAPALPLPRPTPSHAAPLVGSPQPGPSTAETPPTSANGAPSKVEPSKVEPAAPGGWRSRARAKKAEVAPSSDASSQPARVANRRVCVSICQGVDCSGGGGKATIVEVEELCREFEHANRPDALPDGALPYTVEVVSRVCQLQCDVGPNIDVYFRDRENHDELKWYYKKMDNAQDCRRLLKDVQAELKQPEEVLEDPGIMHRRAAAMRWDSLKALAKGSVKQREEAFEQLEKALKAEANAAARGSPELRSRVERRATFVRNAAQKYATHDTSWEKLTRTI</sequence>
<feature type="compositionally biased region" description="Low complexity" evidence="1">
    <location>
        <begin position="194"/>
        <end position="211"/>
    </location>
</feature>
<feature type="transmembrane region" description="Helical" evidence="2">
    <location>
        <begin position="16"/>
        <end position="34"/>
    </location>
</feature>
<comment type="caution">
    <text evidence="3">The sequence shown here is derived from an EMBL/GenBank/DDBJ whole genome shotgun (WGS) entry which is preliminary data.</text>
</comment>
<dbReference type="AlphaFoldDB" id="A0AAE0BSA8"/>
<protein>
    <submittedName>
        <fullName evidence="3">Uncharacterized protein</fullName>
    </submittedName>
</protein>
<name>A0AAE0BSA8_9CHLO</name>
<feature type="region of interest" description="Disordered" evidence="1">
    <location>
        <begin position="149"/>
        <end position="302"/>
    </location>
</feature>
<keyword evidence="2" id="KW-0472">Membrane</keyword>
<evidence type="ECO:0000256" key="1">
    <source>
        <dbReference type="SAM" id="MobiDB-lite"/>
    </source>
</evidence>
<keyword evidence="2" id="KW-1133">Transmembrane helix</keyword>
<reference evidence="3 4" key="1">
    <citation type="journal article" date="2015" name="Genome Biol. Evol.">
        <title>Comparative Genomics of a Bacterivorous Green Alga Reveals Evolutionary Causalities and Consequences of Phago-Mixotrophic Mode of Nutrition.</title>
        <authorList>
            <person name="Burns J.A."/>
            <person name="Paasch A."/>
            <person name="Narechania A."/>
            <person name="Kim E."/>
        </authorList>
    </citation>
    <scope>NUCLEOTIDE SEQUENCE [LARGE SCALE GENOMIC DNA]</scope>
    <source>
        <strain evidence="3 4">PLY_AMNH</strain>
    </source>
</reference>
<evidence type="ECO:0000313" key="4">
    <source>
        <dbReference type="Proteomes" id="UP001190700"/>
    </source>
</evidence>
<organism evidence="3 4">
    <name type="scientific">Cymbomonas tetramitiformis</name>
    <dbReference type="NCBI Taxonomy" id="36881"/>
    <lineage>
        <taxon>Eukaryota</taxon>
        <taxon>Viridiplantae</taxon>
        <taxon>Chlorophyta</taxon>
        <taxon>Pyramimonadophyceae</taxon>
        <taxon>Pyramimonadales</taxon>
        <taxon>Pyramimonadaceae</taxon>
        <taxon>Cymbomonas</taxon>
    </lineage>
</organism>
<accession>A0AAE0BSA8</accession>
<keyword evidence="2" id="KW-0812">Transmembrane</keyword>
<proteinExistence type="predicted"/>